<evidence type="ECO:0000256" key="4">
    <source>
        <dbReference type="ARBA" id="ARBA00022771"/>
    </source>
</evidence>
<dbReference type="VEuPathDB" id="VectorBase:ISCI013634"/>
<evidence type="ECO:0000256" key="3">
    <source>
        <dbReference type="ARBA" id="ARBA00022737"/>
    </source>
</evidence>
<dbReference type="Gene3D" id="2.20.25.20">
    <property type="match status" value="1"/>
</dbReference>
<dbReference type="PROSITE" id="PS51873">
    <property type="entry name" value="TRIAD"/>
    <property type="match status" value="1"/>
</dbReference>
<dbReference type="PRINTS" id="PR01475">
    <property type="entry name" value="PARKIN"/>
</dbReference>
<dbReference type="InParanoid" id="B7QHF4"/>
<dbReference type="EnsemblMetazoa" id="ISCW013634-RA">
    <property type="protein sequence ID" value="ISCW013634-PA"/>
    <property type="gene ID" value="ISCW013634"/>
</dbReference>
<keyword evidence="2" id="KW-0479">Metal-binding</keyword>
<dbReference type="Proteomes" id="UP000001555">
    <property type="component" value="Unassembled WGS sequence"/>
</dbReference>
<dbReference type="STRING" id="6945.B7QHF4"/>
<dbReference type="EMBL" id="ABJB010391026">
    <property type="status" value="NOT_ANNOTATED_CDS"/>
    <property type="molecule type" value="Genomic_DNA"/>
</dbReference>
<evidence type="ECO:0000313" key="10">
    <source>
        <dbReference type="Proteomes" id="UP000001555"/>
    </source>
</evidence>
<protein>
    <recommendedName>
        <fullName evidence="7">RING-type domain-containing protein</fullName>
    </recommendedName>
</protein>
<proteinExistence type="predicted"/>
<sequence length="181" mass="19902">MATDENIRIVLVFPCTSSHVICLECFGIYCRSRLDERGFVQHPQLGSTLPCPERTALPVQEPSCWPDVLERGRLGGRCEQEGCGGRLADFFFKCASSNRLEGHDQRGSTVLSLVRCNFLGVPCLSCTDVRWYQRYQRFAAEEFVLQAGGVLCPQPGCGQGILVDQGCTRVTCEAATQGCGE</sequence>
<reference evidence="9" key="2">
    <citation type="submission" date="2020-05" db="UniProtKB">
        <authorList>
            <consortium name="EnsemblMetazoa"/>
        </authorList>
    </citation>
    <scope>IDENTIFICATION</scope>
    <source>
        <strain evidence="9">wikel</strain>
    </source>
</reference>
<dbReference type="GO" id="GO:0008270">
    <property type="term" value="F:zinc ion binding"/>
    <property type="evidence" value="ECO:0007669"/>
    <property type="project" value="UniProtKB-KW"/>
</dbReference>
<dbReference type="EMBL" id="ABJB010238871">
    <property type="status" value="NOT_ANNOTATED_CDS"/>
    <property type="molecule type" value="Genomic_DNA"/>
</dbReference>
<dbReference type="InterPro" id="IPR003977">
    <property type="entry name" value="Parkin"/>
</dbReference>
<dbReference type="InterPro" id="IPR044066">
    <property type="entry name" value="TRIAD_supradom"/>
</dbReference>
<dbReference type="VEuPathDB" id="VectorBase:ISCP_024795"/>
<evidence type="ECO:0000313" key="8">
    <source>
        <dbReference type="EMBL" id="EEC18276.1"/>
    </source>
</evidence>
<evidence type="ECO:0000256" key="5">
    <source>
        <dbReference type="ARBA" id="ARBA00022786"/>
    </source>
</evidence>
<dbReference type="EMBL" id="ABJB010502832">
    <property type="status" value="NOT_ANNOTATED_CDS"/>
    <property type="molecule type" value="Genomic_DNA"/>
</dbReference>
<accession>B7QHF4</accession>
<keyword evidence="10" id="KW-1185">Reference proteome</keyword>
<keyword evidence="1" id="KW-0808">Transferase</keyword>
<name>B7QHF4_IXOSC</name>
<dbReference type="EMBL" id="DS939353">
    <property type="protein sequence ID" value="EEC18276.1"/>
    <property type="molecule type" value="Genomic_DNA"/>
</dbReference>
<evidence type="ECO:0000256" key="1">
    <source>
        <dbReference type="ARBA" id="ARBA00022679"/>
    </source>
</evidence>
<dbReference type="PaxDb" id="6945-B7QHF4"/>
<keyword evidence="4" id="KW-0863">Zinc-finger</keyword>
<dbReference type="AlphaFoldDB" id="B7QHF4"/>
<keyword evidence="5" id="KW-0833">Ubl conjugation pathway</keyword>
<dbReference type="Pfam" id="PF17978">
    <property type="entry name" value="zf-RING_14"/>
    <property type="match status" value="1"/>
</dbReference>
<keyword evidence="3" id="KW-0677">Repeat</keyword>
<dbReference type="GO" id="GO:0005739">
    <property type="term" value="C:mitochondrion"/>
    <property type="evidence" value="ECO:0007669"/>
    <property type="project" value="InterPro"/>
</dbReference>
<dbReference type="EMBL" id="ABJB010795348">
    <property type="status" value="NOT_ANNOTATED_CDS"/>
    <property type="molecule type" value="Genomic_DNA"/>
</dbReference>
<dbReference type="Pfam" id="PF17976">
    <property type="entry name" value="zf-RING_12"/>
    <property type="match status" value="1"/>
</dbReference>
<reference evidence="8 10" key="1">
    <citation type="submission" date="2008-03" db="EMBL/GenBank/DDBJ databases">
        <title>Annotation of Ixodes scapularis.</title>
        <authorList>
            <consortium name="Ixodes scapularis Genome Project Consortium"/>
            <person name="Caler E."/>
            <person name="Hannick L.I."/>
            <person name="Bidwell S."/>
            <person name="Joardar V."/>
            <person name="Thiagarajan M."/>
            <person name="Amedeo P."/>
            <person name="Galinsky K.J."/>
            <person name="Schobel S."/>
            <person name="Inman J."/>
            <person name="Hostetler J."/>
            <person name="Miller J."/>
            <person name="Hammond M."/>
            <person name="Megy K."/>
            <person name="Lawson D."/>
            <person name="Kodira C."/>
            <person name="Sutton G."/>
            <person name="Meyer J."/>
            <person name="Hill C.A."/>
            <person name="Birren B."/>
            <person name="Nene V."/>
            <person name="Collins F."/>
            <person name="Alarcon-Chaidez F."/>
            <person name="Wikel S."/>
            <person name="Strausberg R."/>
        </authorList>
    </citation>
    <scope>NUCLEOTIDE SEQUENCE [LARGE SCALE GENOMIC DNA]</scope>
    <source>
        <strain evidence="10">Wikel</strain>
        <strain evidence="8">Wikel colony</strain>
    </source>
</reference>
<evidence type="ECO:0000259" key="7">
    <source>
        <dbReference type="PROSITE" id="PS51873"/>
    </source>
</evidence>
<dbReference type="VEuPathDB" id="VectorBase:ISCW013634"/>
<dbReference type="GO" id="GO:0005829">
    <property type="term" value="C:cytosol"/>
    <property type="evidence" value="ECO:0007669"/>
    <property type="project" value="InterPro"/>
</dbReference>
<dbReference type="InterPro" id="IPR041565">
    <property type="entry name" value="Parkin_Znf-RING"/>
</dbReference>
<dbReference type="InterPro" id="IPR041170">
    <property type="entry name" value="Znf-RING_14"/>
</dbReference>
<dbReference type="GO" id="GO:0004842">
    <property type="term" value="F:ubiquitin-protein transferase activity"/>
    <property type="evidence" value="ECO:0007669"/>
    <property type="project" value="InterPro"/>
</dbReference>
<evidence type="ECO:0000256" key="2">
    <source>
        <dbReference type="ARBA" id="ARBA00022723"/>
    </source>
</evidence>
<evidence type="ECO:0000313" key="9">
    <source>
        <dbReference type="EnsemblMetazoa" id="ISCW013634-PA"/>
    </source>
</evidence>
<evidence type="ECO:0000256" key="6">
    <source>
        <dbReference type="ARBA" id="ARBA00022833"/>
    </source>
</evidence>
<dbReference type="HOGENOM" id="CLU_1490625_0_0_1"/>
<organism>
    <name type="scientific">Ixodes scapularis</name>
    <name type="common">Black-legged tick</name>
    <name type="synonym">Deer tick</name>
    <dbReference type="NCBI Taxonomy" id="6945"/>
    <lineage>
        <taxon>Eukaryota</taxon>
        <taxon>Metazoa</taxon>
        <taxon>Ecdysozoa</taxon>
        <taxon>Arthropoda</taxon>
        <taxon>Chelicerata</taxon>
        <taxon>Arachnida</taxon>
        <taxon>Acari</taxon>
        <taxon>Parasitiformes</taxon>
        <taxon>Ixodida</taxon>
        <taxon>Ixodoidea</taxon>
        <taxon>Ixodidae</taxon>
        <taxon>Ixodinae</taxon>
        <taxon>Ixodes</taxon>
    </lineage>
</organism>
<keyword evidence="6" id="KW-0862">Zinc</keyword>
<feature type="domain" description="RING-type" evidence="7">
    <location>
        <begin position="1"/>
        <end position="181"/>
    </location>
</feature>
<dbReference type="OrthoDB" id="1431934at2759"/>
<gene>
    <name evidence="8" type="ORF">IscW_ISCW013634</name>
</gene>